<dbReference type="Proteomes" id="UP000327118">
    <property type="component" value="Unassembled WGS sequence"/>
</dbReference>
<feature type="chain" id="PRO_5024845864" evidence="2">
    <location>
        <begin position="22"/>
        <end position="233"/>
    </location>
</feature>
<dbReference type="OrthoDB" id="4423022at2759"/>
<evidence type="ECO:0000313" key="3">
    <source>
        <dbReference type="EMBL" id="KAE8349777.1"/>
    </source>
</evidence>
<evidence type="ECO:0000313" key="4">
    <source>
        <dbReference type="Proteomes" id="UP000327118"/>
    </source>
</evidence>
<gene>
    <name evidence="3" type="ORF">BDV28DRAFT_163367</name>
</gene>
<evidence type="ECO:0000256" key="2">
    <source>
        <dbReference type="SAM" id="SignalP"/>
    </source>
</evidence>
<feature type="compositionally biased region" description="Polar residues" evidence="1">
    <location>
        <begin position="159"/>
        <end position="169"/>
    </location>
</feature>
<sequence>MKSILSKSLALLPALCIGAMATPLVSYAGYYYENCTGPSITATNIAASYCANVENIPIKSFTASVFSGVCEDSKSPVLNLYTEANCQSGLLKTVGVDSKKQCFEVDTTVLLMSYQDNGSINPGDKVKRNIELKTRSHILHPPRNPVCSVLDSRADASQPIPQRFSSTSCRTRDSVTDSSSGGTRDSADGSRHAPDGVSQGGGHEFGGASDTTVLRGGEGAVRHFNVVFSRDAP</sequence>
<name>A0A5N6YWE7_9EURO</name>
<feature type="region of interest" description="Disordered" evidence="1">
    <location>
        <begin position="158"/>
        <end position="216"/>
    </location>
</feature>
<keyword evidence="2" id="KW-0732">Signal</keyword>
<protein>
    <submittedName>
        <fullName evidence="3">Uncharacterized protein</fullName>
    </submittedName>
</protein>
<evidence type="ECO:0000256" key="1">
    <source>
        <dbReference type="SAM" id="MobiDB-lite"/>
    </source>
</evidence>
<keyword evidence="4" id="KW-1185">Reference proteome</keyword>
<feature type="compositionally biased region" description="Basic and acidic residues" evidence="1">
    <location>
        <begin position="185"/>
        <end position="194"/>
    </location>
</feature>
<dbReference type="EMBL" id="ML739275">
    <property type="protein sequence ID" value="KAE8349777.1"/>
    <property type="molecule type" value="Genomic_DNA"/>
</dbReference>
<dbReference type="AlphaFoldDB" id="A0A5N6YWE7"/>
<reference evidence="4" key="1">
    <citation type="submission" date="2019-04" db="EMBL/GenBank/DDBJ databases">
        <title>Friends and foes A comparative genomics studyof 23 Aspergillus species from section Flavi.</title>
        <authorList>
            <consortium name="DOE Joint Genome Institute"/>
            <person name="Kjaerbolling I."/>
            <person name="Vesth T."/>
            <person name="Frisvad J.C."/>
            <person name="Nybo J.L."/>
            <person name="Theobald S."/>
            <person name="Kildgaard S."/>
            <person name="Isbrandt T."/>
            <person name="Kuo A."/>
            <person name="Sato A."/>
            <person name="Lyhne E.K."/>
            <person name="Kogle M.E."/>
            <person name="Wiebenga A."/>
            <person name="Kun R.S."/>
            <person name="Lubbers R.J."/>
            <person name="Makela M.R."/>
            <person name="Barry K."/>
            <person name="Chovatia M."/>
            <person name="Clum A."/>
            <person name="Daum C."/>
            <person name="Haridas S."/>
            <person name="He G."/>
            <person name="LaButti K."/>
            <person name="Lipzen A."/>
            <person name="Mondo S."/>
            <person name="Riley R."/>
            <person name="Salamov A."/>
            <person name="Simmons B.A."/>
            <person name="Magnuson J.K."/>
            <person name="Henrissat B."/>
            <person name="Mortensen U.H."/>
            <person name="Larsen T.O."/>
            <person name="Devries R.P."/>
            <person name="Grigoriev I.V."/>
            <person name="Machida M."/>
            <person name="Baker S.E."/>
            <person name="Andersen M.R."/>
        </authorList>
    </citation>
    <scope>NUCLEOTIDE SEQUENCE [LARGE SCALE GENOMIC DNA]</scope>
    <source>
        <strain evidence="4">CBS 553.77</strain>
    </source>
</reference>
<accession>A0A5N6YWE7</accession>
<proteinExistence type="predicted"/>
<feature type="signal peptide" evidence="2">
    <location>
        <begin position="1"/>
        <end position="21"/>
    </location>
</feature>
<organism evidence="3 4">
    <name type="scientific">Aspergillus coremiiformis</name>
    <dbReference type="NCBI Taxonomy" id="138285"/>
    <lineage>
        <taxon>Eukaryota</taxon>
        <taxon>Fungi</taxon>
        <taxon>Dikarya</taxon>
        <taxon>Ascomycota</taxon>
        <taxon>Pezizomycotina</taxon>
        <taxon>Eurotiomycetes</taxon>
        <taxon>Eurotiomycetidae</taxon>
        <taxon>Eurotiales</taxon>
        <taxon>Aspergillaceae</taxon>
        <taxon>Aspergillus</taxon>
        <taxon>Aspergillus subgen. Circumdati</taxon>
    </lineage>
</organism>